<evidence type="ECO:0000313" key="3">
    <source>
        <dbReference type="Proteomes" id="UP001189429"/>
    </source>
</evidence>
<name>A0ABN9PPZ2_9DINO</name>
<gene>
    <name evidence="2" type="ORF">PCOR1329_LOCUS4792</name>
</gene>
<dbReference type="EMBL" id="CAUYUJ010001238">
    <property type="protein sequence ID" value="CAK0794986.1"/>
    <property type="molecule type" value="Genomic_DNA"/>
</dbReference>
<dbReference type="Proteomes" id="UP001189429">
    <property type="component" value="Unassembled WGS sequence"/>
</dbReference>
<comment type="caution">
    <text evidence="2">The sequence shown here is derived from an EMBL/GenBank/DDBJ whole genome shotgun (WGS) entry which is preliminary data.</text>
</comment>
<accession>A0ABN9PPZ2</accession>
<protein>
    <submittedName>
        <fullName evidence="2">Uncharacterized protein</fullName>
    </submittedName>
</protein>
<feature type="compositionally biased region" description="Low complexity" evidence="1">
    <location>
        <begin position="38"/>
        <end position="68"/>
    </location>
</feature>
<proteinExistence type="predicted"/>
<feature type="non-terminal residue" evidence="2">
    <location>
        <position position="1"/>
    </location>
</feature>
<sequence>DGRGVALRACRDDLGLGLLVRLCAGGHGAQHPQRSQDVPGAADVAAAAAAATPPDAGGRAPAAATAEGPARALADQLVDDVGEADEEALGLLDAAQGLGLGG</sequence>
<evidence type="ECO:0000256" key="1">
    <source>
        <dbReference type="SAM" id="MobiDB-lite"/>
    </source>
</evidence>
<reference evidence="2" key="1">
    <citation type="submission" date="2023-10" db="EMBL/GenBank/DDBJ databases">
        <authorList>
            <person name="Chen Y."/>
            <person name="Shah S."/>
            <person name="Dougan E. K."/>
            <person name="Thang M."/>
            <person name="Chan C."/>
        </authorList>
    </citation>
    <scope>NUCLEOTIDE SEQUENCE [LARGE SCALE GENOMIC DNA]</scope>
</reference>
<keyword evidence="3" id="KW-1185">Reference proteome</keyword>
<evidence type="ECO:0000313" key="2">
    <source>
        <dbReference type="EMBL" id="CAK0794986.1"/>
    </source>
</evidence>
<feature type="region of interest" description="Disordered" evidence="1">
    <location>
        <begin position="27"/>
        <end position="68"/>
    </location>
</feature>
<organism evidence="2 3">
    <name type="scientific">Prorocentrum cordatum</name>
    <dbReference type="NCBI Taxonomy" id="2364126"/>
    <lineage>
        <taxon>Eukaryota</taxon>
        <taxon>Sar</taxon>
        <taxon>Alveolata</taxon>
        <taxon>Dinophyceae</taxon>
        <taxon>Prorocentrales</taxon>
        <taxon>Prorocentraceae</taxon>
        <taxon>Prorocentrum</taxon>
    </lineage>
</organism>